<evidence type="ECO:0000313" key="4">
    <source>
        <dbReference type="Proteomes" id="UP001642502"/>
    </source>
</evidence>
<dbReference type="InterPro" id="IPR036047">
    <property type="entry name" value="F-box-like_dom_sf"/>
</dbReference>
<feature type="compositionally biased region" description="Acidic residues" evidence="1">
    <location>
        <begin position="497"/>
        <end position="510"/>
    </location>
</feature>
<feature type="compositionally biased region" description="Acidic residues" evidence="1">
    <location>
        <begin position="517"/>
        <end position="543"/>
    </location>
</feature>
<evidence type="ECO:0000313" key="3">
    <source>
        <dbReference type="EMBL" id="CAK7271360.1"/>
    </source>
</evidence>
<name>A0ABP0DWN8_9PEZI</name>
<dbReference type="SUPFAM" id="SSF81383">
    <property type="entry name" value="F-box domain"/>
    <property type="match status" value="1"/>
</dbReference>
<feature type="domain" description="F-box" evidence="2">
    <location>
        <begin position="19"/>
        <end position="69"/>
    </location>
</feature>
<sequence>MAADTAAPGPTEPSPVPRLDRLSLLPTELLLRITNHLTTAELCAVRSCSRTIERSMRHFFLLEYFWRKQFMLTDFSLQTLLAIAQHPLMSQELRHVTIGVEEFSVGSRSYPDNAEHGVNFWTAAAQQKSLFASGRALQLLAAAFSLLPNLETVQLRDFSSRTRSREGPHVAWHSYGLRRTREQLGKTSRSAFRITDDAEFSSRAFALVMSALALSNARPECIEVKMQSKLAGLQYFAFDLTPVPRLSLPGTSAEKGDGDMLAVLAGLSKLFIKLQFVTAPRVASHLESDDSALSGRSKNAAMESLPLRAWLAHCPKVEWFRLNLHKEVLNYNDVFLRRLGSPLPDFYPLPVGSTASRDITMPFASHLLRFDLGVACCRRDVLLKLLDRFPALEHLSLFRFSLVYEWRKEETPYNVWKFFLDALAQSPLGKRLKSMTLIQVGSAVNYRHHQRTQRSHRISWNGQEGIRYIAKSGVTMSAWLRKDLFLTFHRDGFDEEQLIDDESDTPEDWSESMPELMSEDMDINVDTTDEYGPSDEDEEDEDD</sequence>
<dbReference type="InterPro" id="IPR001810">
    <property type="entry name" value="F-box_dom"/>
</dbReference>
<dbReference type="Pfam" id="PF00646">
    <property type="entry name" value="F-box"/>
    <property type="match status" value="1"/>
</dbReference>
<comment type="caution">
    <text evidence="3">The sequence shown here is derived from an EMBL/GenBank/DDBJ whole genome shotgun (WGS) entry which is preliminary data.</text>
</comment>
<feature type="region of interest" description="Disordered" evidence="1">
    <location>
        <begin position="497"/>
        <end position="543"/>
    </location>
</feature>
<reference evidence="3 4" key="1">
    <citation type="submission" date="2024-01" db="EMBL/GenBank/DDBJ databases">
        <authorList>
            <person name="Allen C."/>
            <person name="Tagirdzhanova G."/>
        </authorList>
    </citation>
    <scope>NUCLEOTIDE SEQUENCE [LARGE SCALE GENOMIC DNA]</scope>
    <source>
        <strain evidence="3 4">CBS 119000</strain>
    </source>
</reference>
<dbReference type="PROSITE" id="PS50181">
    <property type="entry name" value="FBOX"/>
    <property type="match status" value="1"/>
</dbReference>
<dbReference type="Proteomes" id="UP001642502">
    <property type="component" value="Unassembled WGS sequence"/>
</dbReference>
<dbReference type="Gene3D" id="1.20.1280.50">
    <property type="match status" value="1"/>
</dbReference>
<evidence type="ECO:0000259" key="2">
    <source>
        <dbReference type="PROSITE" id="PS50181"/>
    </source>
</evidence>
<proteinExistence type="predicted"/>
<keyword evidence="4" id="KW-1185">Reference proteome</keyword>
<protein>
    <recommendedName>
        <fullName evidence="2">F-box domain-containing protein</fullName>
    </recommendedName>
</protein>
<accession>A0ABP0DWN8</accession>
<evidence type="ECO:0000256" key="1">
    <source>
        <dbReference type="SAM" id="MobiDB-lite"/>
    </source>
</evidence>
<gene>
    <name evidence="3" type="ORF">SEPCBS119000_004565</name>
</gene>
<dbReference type="EMBL" id="CAWUON010000071">
    <property type="protein sequence ID" value="CAK7271360.1"/>
    <property type="molecule type" value="Genomic_DNA"/>
</dbReference>
<organism evidence="3 4">
    <name type="scientific">Sporothrix epigloea</name>
    <dbReference type="NCBI Taxonomy" id="1892477"/>
    <lineage>
        <taxon>Eukaryota</taxon>
        <taxon>Fungi</taxon>
        <taxon>Dikarya</taxon>
        <taxon>Ascomycota</taxon>
        <taxon>Pezizomycotina</taxon>
        <taxon>Sordariomycetes</taxon>
        <taxon>Sordariomycetidae</taxon>
        <taxon>Ophiostomatales</taxon>
        <taxon>Ophiostomataceae</taxon>
        <taxon>Sporothrix</taxon>
    </lineage>
</organism>